<accession>A0A3G9J3A1</accession>
<organism evidence="1 2">
    <name type="scientific">Intestinibaculum porci</name>
    <dbReference type="NCBI Taxonomy" id="2487118"/>
    <lineage>
        <taxon>Bacteria</taxon>
        <taxon>Bacillati</taxon>
        <taxon>Bacillota</taxon>
        <taxon>Erysipelotrichia</taxon>
        <taxon>Erysipelotrichales</taxon>
        <taxon>Erysipelotrichaceae</taxon>
        <taxon>Intestinibaculum</taxon>
    </lineage>
</organism>
<dbReference type="KEGG" id="ebm:SG0102_01800"/>
<protein>
    <submittedName>
        <fullName evidence="1">Uncharacterized protein</fullName>
    </submittedName>
</protein>
<evidence type="ECO:0000313" key="2">
    <source>
        <dbReference type="Proteomes" id="UP000268059"/>
    </source>
</evidence>
<dbReference type="AlphaFoldDB" id="A0A3G9J3A1"/>
<name>A0A3G9J3A1_9FIRM</name>
<evidence type="ECO:0000313" key="1">
    <source>
        <dbReference type="EMBL" id="BBH25246.1"/>
    </source>
</evidence>
<keyword evidence="2" id="KW-1185">Reference proteome</keyword>
<sequence length="131" mass="15140">MKKSKKIERQYSIIPQLTEKIEQKPGFHNKHFIIDGKMDMTTCNLITNPVFEQYGYSLTNSNTQYLKDVVVYAKDYFDPLDGPTSELYMTENTIGIHLKSHSWSDPKTCLKSRIRIALGDAFIAKLKKLFS</sequence>
<gene>
    <name evidence="1" type="ORF">SG0102_01800</name>
</gene>
<reference evidence="1 2" key="1">
    <citation type="submission" date="2018-11" db="EMBL/GenBank/DDBJ databases">
        <title>Novel Erysipelotrichaceae bacterium isolated from small intestine of a swine.</title>
        <authorList>
            <person name="Kim J.S."/>
            <person name="Choe H."/>
            <person name="Lee Y.R."/>
            <person name="Kim K.M."/>
            <person name="Park D.S."/>
        </authorList>
    </citation>
    <scope>NUCLEOTIDE SEQUENCE [LARGE SCALE GENOMIC DNA]</scope>
    <source>
        <strain evidence="1 2">SG0102</strain>
    </source>
</reference>
<proteinExistence type="predicted"/>
<dbReference type="EMBL" id="AP019309">
    <property type="protein sequence ID" value="BBH25246.1"/>
    <property type="molecule type" value="Genomic_DNA"/>
</dbReference>
<dbReference type="Proteomes" id="UP000268059">
    <property type="component" value="Chromosome"/>
</dbReference>
<dbReference type="InParanoid" id="A0A3G9J3A1"/>